<dbReference type="VEuPathDB" id="ToxoDB:EMH_0059650"/>
<dbReference type="AlphaFoldDB" id="U6KII8"/>
<organism evidence="1 2">
    <name type="scientific">Eimeria mitis</name>
    <dbReference type="NCBI Taxonomy" id="44415"/>
    <lineage>
        <taxon>Eukaryota</taxon>
        <taxon>Sar</taxon>
        <taxon>Alveolata</taxon>
        <taxon>Apicomplexa</taxon>
        <taxon>Conoidasida</taxon>
        <taxon>Coccidia</taxon>
        <taxon>Eucoccidiorida</taxon>
        <taxon>Eimeriorina</taxon>
        <taxon>Eimeriidae</taxon>
        <taxon>Eimeria</taxon>
    </lineage>
</organism>
<reference evidence="1" key="2">
    <citation type="submission" date="2013-10" db="EMBL/GenBank/DDBJ databases">
        <authorList>
            <person name="Aslett M."/>
        </authorList>
    </citation>
    <scope>NUCLEOTIDE SEQUENCE [LARGE SCALE GENOMIC DNA]</scope>
    <source>
        <strain evidence="1">Houghton</strain>
    </source>
</reference>
<name>U6KII8_9EIME</name>
<dbReference type="RefSeq" id="XP_037878361.1">
    <property type="nucleotide sequence ID" value="XM_038022507.1"/>
</dbReference>
<evidence type="ECO:0000313" key="2">
    <source>
        <dbReference type="Proteomes" id="UP000030744"/>
    </source>
</evidence>
<accession>U6KII8</accession>
<keyword evidence="2" id="KW-1185">Reference proteome</keyword>
<evidence type="ECO:0000313" key="1">
    <source>
        <dbReference type="EMBL" id="CDJ36072.1"/>
    </source>
</evidence>
<reference evidence="1" key="1">
    <citation type="submission" date="2013-10" db="EMBL/GenBank/DDBJ databases">
        <title>Genomic analysis of the causative agents of coccidiosis in chickens.</title>
        <authorList>
            <person name="Reid A.J."/>
            <person name="Blake D."/>
            <person name="Billington K."/>
            <person name="Browne H."/>
            <person name="Dunn M."/>
            <person name="Hung S."/>
            <person name="Kawahara F."/>
            <person name="Miranda-Saavedra D."/>
            <person name="Mourier T."/>
            <person name="Nagra H."/>
            <person name="Otto T.D."/>
            <person name="Rawlings N."/>
            <person name="Sanchez A."/>
            <person name="Sanders M."/>
            <person name="Subramaniam C."/>
            <person name="Tay Y."/>
            <person name="Dear P."/>
            <person name="Doerig C."/>
            <person name="Gruber A."/>
            <person name="Parkinson J."/>
            <person name="Shirley M."/>
            <person name="Wan K.L."/>
            <person name="Berriman M."/>
            <person name="Tomley F."/>
            <person name="Pain A."/>
        </authorList>
    </citation>
    <scope>NUCLEOTIDE SEQUENCE [LARGE SCALE GENOMIC DNA]</scope>
    <source>
        <strain evidence="1">Houghton</strain>
    </source>
</reference>
<dbReference type="EMBL" id="HG735522">
    <property type="protein sequence ID" value="CDJ36072.1"/>
    <property type="molecule type" value="Genomic_DNA"/>
</dbReference>
<dbReference type="GeneID" id="60404144"/>
<proteinExistence type="predicted"/>
<dbReference type="Proteomes" id="UP000030744">
    <property type="component" value="Unassembled WGS sequence"/>
</dbReference>
<protein>
    <submittedName>
        <fullName evidence="1">Uncharacterized protein</fullName>
    </submittedName>
</protein>
<gene>
    <name evidence="1" type="ORF">EMH_0059650</name>
</gene>
<sequence length="190" mass="19753">MGLGFPLACKDQDLDLDFEASAWAWASPWRGYQGGLARLTDCPESANACGDLRSAEGACLGCLQGRTDGGAAGEARDALGGVTDYKAEGLCQSLLAHVVTCTWPRELALGGEPGTHCRCPYDVVVNVPERLWLWFGSFARGLVSLTDCPESASASGDLRWAEGACLECVPVRTDGGVAGDARGALGGVTV</sequence>